<dbReference type="HOGENOM" id="CLU_135009_0_0_9"/>
<dbReference type="Proteomes" id="UP000001476">
    <property type="component" value="Plasmid pEubeli2"/>
</dbReference>
<keyword evidence="3" id="KW-1185">Reference proteome</keyword>
<accession>C4Z6T9</accession>
<dbReference type="EMBL" id="CP001106">
    <property type="protein sequence ID" value="ACR73681.1"/>
    <property type="molecule type" value="Genomic_DNA"/>
</dbReference>
<evidence type="ECO:0000313" key="2">
    <source>
        <dbReference type="EMBL" id="ACR73681.1"/>
    </source>
</evidence>
<evidence type="ECO:0000313" key="3">
    <source>
        <dbReference type="Proteomes" id="UP000001476"/>
    </source>
</evidence>
<name>C4Z6T9_LACE2</name>
<keyword evidence="1" id="KW-1133">Transmembrane helix</keyword>
<organism evidence="2 3">
    <name type="scientific">Lachnospira eligens (strain ATCC 27750 / DSM 3376 / VPI C15-48 / C15-B4)</name>
    <name type="common">Eubacterium eligens</name>
    <dbReference type="NCBI Taxonomy" id="515620"/>
    <lineage>
        <taxon>Bacteria</taxon>
        <taxon>Bacillati</taxon>
        <taxon>Bacillota</taxon>
        <taxon>Clostridia</taxon>
        <taxon>Lachnospirales</taxon>
        <taxon>Lachnospiraceae</taxon>
        <taxon>Lachnospira</taxon>
    </lineage>
</organism>
<gene>
    <name evidence="2" type="ordered locus">EUBELI_20537</name>
</gene>
<feature type="transmembrane region" description="Helical" evidence="1">
    <location>
        <begin position="107"/>
        <end position="129"/>
    </location>
</feature>
<keyword evidence="1" id="KW-0812">Transmembrane</keyword>
<keyword evidence="2" id="KW-0614">Plasmid</keyword>
<dbReference type="KEGG" id="eel:EUBELI_20537"/>
<keyword evidence="1" id="KW-0472">Membrane</keyword>
<reference evidence="2 3" key="1">
    <citation type="journal article" date="2009" name="Proc. Natl. Acad. Sci. U.S.A.">
        <title>Characterizing a model human gut microbiota composed of members of its two dominant bacterial phyla.</title>
        <authorList>
            <person name="Mahowald M.A."/>
            <person name="Rey F.E."/>
            <person name="Seedorf H."/>
            <person name="Turnbaugh P.J."/>
            <person name="Fulton R.S."/>
            <person name="Wollam A."/>
            <person name="Shah N."/>
            <person name="Wang C."/>
            <person name="Magrini V."/>
            <person name="Wilson R.K."/>
            <person name="Cantarel B.L."/>
            <person name="Coutinho P.M."/>
            <person name="Henrissat B."/>
            <person name="Crock L.W."/>
            <person name="Russell A."/>
            <person name="Verberkmoes N.C."/>
            <person name="Hettich R.L."/>
            <person name="Gordon J.I."/>
        </authorList>
    </citation>
    <scope>NUCLEOTIDE SEQUENCE [LARGE SCALE GENOMIC DNA]</scope>
    <source>
        <strain evidence="3">ATCC 27750 / DSM 3376 / VPI C15-48 / C15-B4</strain>
        <plasmid evidence="2">unnamed</plasmid>
    </source>
</reference>
<dbReference type="eggNOG" id="ENOG5032SXN">
    <property type="taxonomic scope" value="Bacteria"/>
</dbReference>
<geneLocation type="plasmid" evidence="3">
    <name>pEubeli2</name>
</geneLocation>
<proteinExistence type="predicted"/>
<dbReference type="AlphaFoldDB" id="C4Z6T9"/>
<evidence type="ECO:0000256" key="1">
    <source>
        <dbReference type="SAM" id="Phobius"/>
    </source>
</evidence>
<feature type="transmembrane region" description="Helical" evidence="1">
    <location>
        <begin position="62"/>
        <end position="80"/>
    </location>
</feature>
<sequence length="147" mass="15960">MNQEEFNMACFIVPGTEAIVTTAITKIVEKKEKKEICSCETEGAVEAVKEEKALPFSRKLKWLNNMLWGGTALLAFEHVWHGEVTPFFPFLTAAGNAQDAVQMLKEMATAGVGMAVVVTAVWVGMVAIASGVEKKAAKEAEVKGLER</sequence>
<protein>
    <submittedName>
        <fullName evidence="2">Uncharacterized protein</fullName>
    </submittedName>
</protein>